<evidence type="ECO:0000313" key="3">
    <source>
        <dbReference type="EMBL" id="GFO13067.1"/>
    </source>
</evidence>
<feature type="compositionally biased region" description="Low complexity" evidence="1">
    <location>
        <begin position="8"/>
        <end position="42"/>
    </location>
</feature>
<keyword evidence="2" id="KW-1133">Transmembrane helix</keyword>
<dbReference type="EMBL" id="BLXT01004479">
    <property type="protein sequence ID" value="GFO13067.1"/>
    <property type="molecule type" value="Genomic_DNA"/>
</dbReference>
<comment type="caution">
    <text evidence="3">The sequence shown here is derived from an EMBL/GenBank/DDBJ whole genome shotgun (WGS) entry which is preliminary data.</text>
</comment>
<reference evidence="3 4" key="1">
    <citation type="journal article" date="2021" name="Elife">
        <title>Chloroplast acquisition without the gene transfer in kleptoplastic sea slugs, Plakobranchus ocellatus.</title>
        <authorList>
            <person name="Maeda T."/>
            <person name="Takahashi S."/>
            <person name="Yoshida T."/>
            <person name="Shimamura S."/>
            <person name="Takaki Y."/>
            <person name="Nagai Y."/>
            <person name="Toyoda A."/>
            <person name="Suzuki Y."/>
            <person name="Arimoto A."/>
            <person name="Ishii H."/>
            <person name="Satoh N."/>
            <person name="Nishiyama T."/>
            <person name="Hasebe M."/>
            <person name="Maruyama T."/>
            <person name="Minagawa J."/>
            <person name="Obokata J."/>
            <person name="Shigenobu S."/>
        </authorList>
    </citation>
    <scope>NUCLEOTIDE SEQUENCE [LARGE SCALE GENOMIC DNA]</scope>
</reference>
<dbReference type="AlphaFoldDB" id="A0AAV4B1U5"/>
<name>A0AAV4B1U5_9GAST</name>
<keyword evidence="2" id="KW-0472">Membrane</keyword>
<proteinExistence type="predicted"/>
<keyword evidence="4" id="KW-1185">Reference proteome</keyword>
<protein>
    <submittedName>
        <fullName evidence="3">Uncharacterized protein</fullName>
    </submittedName>
</protein>
<keyword evidence="2" id="KW-0812">Transmembrane</keyword>
<organism evidence="3 4">
    <name type="scientific">Plakobranchus ocellatus</name>
    <dbReference type="NCBI Taxonomy" id="259542"/>
    <lineage>
        <taxon>Eukaryota</taxon>
        <taxon>Metazoa</taxon>
        <taxon>Spiralia</taxon>
        <taxon>Lophotrochozoa</taxon>
        <taxon>Mollusca</taxon>
        <taxon>Gastropoda</taxon>
        <taxon>Heterobranchia</taxon>
        <taxon>Euthyneura</taxon>
        <taxon>Panpulmonata</taxon>
        <taxon>Sacoglossa</taxon>
        <taxon>Placobranchoidea</taxon>
        <taxon>Plakobranchidae</taxon>
        <taxon>Plakobranchus</taxon>
    </lineage>
</organism>
<accession>A0AAV4B1U5</accession>
<sequence>MIRSNDYSNRSNSSCSRIRSSRRGSSSSGISISSSSSSSSISTFEKNTTTIIMIISIELHLLILSIVINIGLAQLASKSPNHIRFRFEPLHPTTSSKEDSKLEFTKIV</sequence>
<evidence type="ECO:0000256" key="2">
    <source>
        <dbReference type="SAM" id="Phobius"/>
    </source>
</evidence>
<dbReference type="Proteomes" id="UP000735302">
    <property type="component" value="Unassembled WGS sequence"/>
</dbReference>
<evidence type="ECO:0000256" key="1">
    <source>
        <dbReference type="SAM" id="MobiDB-lite"/>
    </source>
</evidence>
<feature type="transmembrane region" description="Helical" evidence="2">
    <location>
        <begin position="51"/>
        <end position="76"/>
    </location>
</feature>
<evidence type="ECO:0000313" key="4">
    <source>
        <dbReference type="Proteomes" id="UP000735302"/>
    </source>
</evidence>
<gene>
    <name evidence="3" type="ORF">PoB_003957200</name>
</gene>
<feature type="region of interest" description="Disordered" evidence="1">
    <location>
        <begin position="1"/>
        <end position="42"/>
    </location>
</feature>